<dbReference type="GO" id="GO:0015081">
    <property type="term" value="F:sodium ion transmembrane transporter activity"/>
    <property type="evidence" value="ECO:0007669"/>
    <property type="project" value="InterPro"/>
</dbReference>
<dbReference type="Proteomes" id="UP000824258">
    <property type="component" value="Unassembled WGS sequence"/>
</dbReference>
<dbReference type="GO" id="GO:0005886">
    <property type="term" value="C:plasma membrane"/>
    <property type="evidence" value="ECO:0007669"/>
    <property type="project" value="UniProtKB-SubCell"/>
</dbReference>
<dbReference type="InterPro" id="IPR005899">
    <property type="entry name" value="Na_pump_deCOase"/>
</dbReference>
<keyword evidence="3 6" id="KW-0812">Transmembrane</keyword>
<evidence type="ECO:0000256" key="5">
    <source>
        <dbReference type="ARBA" id="ARBA00023136"/>
    </source>
</evidence>
<sequence length="119" mass="12155">MFLSNVVASGTPESIGGALLTALLGYVVVFFGLYLLMIVVIILGKIMTAKNAKEAASAPAAPAAAAPAAPAAAPAPGSAGKLKLYDTPDKEAAMIMAIVANQMGRPLNELRFISIKEVK</sequence>
<evidence type="ECO:0000313" key="7">
    <source>
        <dbReference type="EMBL" id="HIR10536.1"/>
    </source>
</evidence>
<reference evidence="7" key="1">
    <citation type="submission" date="2020-10" db="EMBL/GenBank/DDBJ databases">
        <authorList>
            <person name="Gilroy R."/>
        </authorList>
    </citation>
    <scope>NUCLEOTIDE SEQUENCE</scope>
    <source>
        <strain evidence="7">ChiHjej9B8-7071</strain>
    </source>
</reference>
<comment type="subcellular location">
    <subcellularLocation>
        <location evidence="1">Cell membrane</location>
    </subcellularLocation>
</comment>
<comment type="caution">
    <text evidence="7">The sequence shown here is derived from an EMBL/GenBank/DDBJ whole genome shotgun (WGS) entry which is preliminary data.</text>
</comment>
<keyword evidence="5 6" id="KW-0472">Membrane</keyword>
<dbReference type="EMBL" id="DVGD01000296">
    <property type="protein sequence ID" value="HIR10536.1"/>
    <property type="molecule type" value="Genomic_DNA"/>
</dbReference>
<dbReference type="GO" id="GO:0036376">
    <property type="term" value="P:sodium ion export across plasma membrane"/>
    <property type="evidence" value="ECO:0007669"/>
    <property type="project" value="InterPro"/>
</dbReference>
<evidence type="ECO:0000313" key="8">
    <source>
        <dbReference type="Proteomes" id="UP000824258"/>
    </source>
</evidence>
<keyword evidence="4 6" id="KW-1133">Transmembrane helix</keyword>
<protein>
    <submittedName>
        <fullName evidence="7">OadG family protein</fullName>
    </submittedName>
</protein>
<accession>A0A9D1A9J7</accession>
<dbReference type="AlphaFoldDB" id="A0A9D1A9J7"/>
<dbReference type="Pfam" id="PF04277">
    <property type="entry name" value="OAD_gamma"/>
    <property type="match status" value="1"/>
</dbReference>
<evidence type="ECO:0000256" key="1">
    <source>
        <dbReference type="ARBA" id="ARBA00004236"/>
    </source>
</evidence>
<organism evidence="7 8">
    <name type="scientific">Candidatus Avoscillospira stercoripullorum</name>
    <dbReference type="NCBI Taxonomy" id="2840709"/>
    <lineage>
        <taxon>Bacteria</taxon>
        <taxon>Bacillati</taxon>
        <taxon>Bacillota</taxon>
        <taxon>Clostridia</taxon>
        <taxon>Eubacteriales</taxon>
        <taxon>Oscillospiraceae</taxon>
        <taxon>Oscillospiraceae incertae sedis</taxon>
        <taxon>Candidatus Avoscillospira</taxon>
    </lineage>
</organism>
<name>A0A9D1A9J7_9FIRM</name>
<evidence type="ECO:0000256" key="2">
    <source>
        <dbReference type="ARBA" id="ARBA00022475"/>
    </source>
</evidence>
<feature type="transmembrane region" description="Helical" evidence="6">
    <location>
        <begin position="20"/>
        <end position="43"/>
    </location>
</feature>
<evidence type="ECO:0000256" key="4">
    <source>
        <dbReference type="ARBA" id="ARBA00022989"/>
    </source>
</evidence>
<gene>
    <name evidence="7" type="ORF">IAA70_09040</name>
</gene>
<reference evidence="7" key="2">
    <citation type="journal article" date="2021" name="PeerJ">
        <title>Extensive microbial diversity within the chicken gut microbiome revealed by metagenomics and culture.</title>
        <authorList>
            <person name="Gilroy R."/>
            <person name="Ravi A."/>
            <person name="Getino M."/>
            <person name="Pursley I."/>
            <person name="Horton D.L."/>
            <person name="Alikhan N.F."/>
            <person name="Baker D."/>
            <person name="Gharbi K."/>
            <person name="Hall N."/>
            <person name="Watson M."/>
            <person name="Adriaenssens E.M."/>
            <person name="Foster-Nyarko E."/>
            <person name="Jarju S."/>
            <person name="Secka A."/>
            <person name="Antonio M."/>
            <person name="Oren A."/>
            <person name="Chaudhuri R.R."/>
            <person name="La Ragione R."/>
            <person name="Hildebrand F."/>
            <person name="Pallen M.J."/>
        </authorList>
    </citation>
    <scope>NUCLEOTIDE SEQUENCE</scope>
    <source>
        <strain evidence="7">ChiHjej9B8-7071</strain>
    </source>
</reference>
<evidence type="ECO:0000256" key="6">
    <source>
        <dbReference type="SAM" id="Phobius"/>
    </source>
</evidence>
<evidence type="ECO:0000256" key="3">
    <source>
        <dbReference type="ARBA" id="ARBA00022692"/>
    </source>
</evidence>
<proteinExistence type="predicted"/>
<keyword evidence="2" id="KW-1003">Cell membrane</keyword>